<keyword evidence="11" id="KW-1185">Reference proteome</keyword>
<evidence type="ECO:0000259" key="9">
    <source>
        <dbReference type="Pfam" id="PF13193"/>
    </source>
</evidence>
<dbReference type="InterPro" id="IPR000873">
    <property type="entry name" value="AMP-dep_synth/lig_dom"/>
</dbReference>
<proteinExistence type="predicted"/>
<reference evidence="10 11" key="1">
    <citation type="submission" date="2024-04" db="EMBL/GenBank/DDBJ databases">
        <title>Novel species of the genus Ideonella isolated from streams.</title>
        <authorList>
            <person name="Lu H."/>
        </authorList>
    </citation>
    <scope>NUCLEOTIDE SEQUENCE [LARGE SCALE GENOMIC DNA]</scope>
    <source>
        <strain evidence="10 11">BYS139W</strain>
    </source>
</reference>
<comment type="caution">
    <text evidence="10">The sequence shown here is derived from an EMBL/GenBank/DDBJ whole genome shotgun (WGS) entry which is preliminary data.</text>
</comment>
<keyword evidence="4" id="KW-0472">Membrane</keyword>
<evidence type="ECO:0000313" key="10">
    <source>
        <dbReference type="EMBL" id="MEK8027652.1"/>
    </source>
</evidence>
<evidence type="ECO:0000256" key="2">
    <source>
        <dbReference type="ARBA" id="ARBA00005005"/>
    </source>
</evidence>
<evidence type="ECO:0000256" key="6">
    <source>
        <dbReference type="ARBA" id="ARBA00039545"/>
    </source>
</evidence>
<comment type="subcellular location">
    <subcellularLocation>
        <location evidence="1">Membrane</location>
        <topology evidence="1">Peripheral membrane protein</topology>
    </subcellularLocation>
</comment>
<dbReference type="SUPFAM" id="SSF56801">
    <property type="entry name" value="Acetyl-CoA synthetase-like"/>
    <property type="match status" value="1"/>
</dbReference>
<comment type="pathway">
    <text evidence="2">Lipid metabolism; fatty acid beta-oxidation.</text>
</comment>
<dbReference type="Proteomes" id="UP001368500">
    <property type="component" value="Unassembled WGS sequence"/>
</dbReference>
<dbReference type="InterPro" id="IPR025110">
    <property type="entry name" value="AMP-bd_C"/>
</dbReference>
<evidence type="ECO:0000259" key="8">
    <source>
        <dbReference type="Pfam" id="PF00501"/>
    </source>
</evidence>
<dbReference type="InterPro" id="IPR042099">
    <property type="entry name" value="ANL_N_sf"/>
</dbReference>
<accession>A0ABU9BCL3</accession>
<protein>
    <recommendedName>
        <fullName evidence="6">Long-chain-fatty-acid--CoA ligase</fullName>
        <ecNumber evidence="5">6.2.1.3</ecNumber>
    </recommendedName>
    <alternativeName>
        <fullName evidence="7">Long-chain acyl-CoA synthetase</fullName>
    </alternativeName>
</protein>
<dbReference type="Gene3D" id="3.30.300.30">
    <property type="match status" value="1"/>
</dbReference>
<evidence type="ECO:0000256" key="1">
    <source>
        <dbReference type="ARBA" id="ARBA00004170"/>
    </source>
</evidence>
<dbReference type="PANTHER" id="PTHR43767">
    <property type="entry name" value="LONG-CHAIN-FATTY-ACID--COA LIGASE"/>
    <property type="match status" value="1"/>
</dbReference>
<dbReference type="InterPro" id="IPR020845">
    <property type="entry name" value="AMP-binding_CS"/>
</dbReference>
<gene>
    <name evidence="10" type="ORF">AACH11_16935</name>
</gene>
<evidence type="ECO:0000256" key="4">
    <source>
        <dbReference type="ARBA" id="ARBA00023136"/>
    </source>
</evidence>
<dbReference type="EC" id="6.2.1.3" evidence="5"/>
<organism evidence="10 11">
    <name type="scientific">Pseudaquabacterium rugosum</name>
    <dbReference type="NCBI Taxonomy" id="2984194"/>
    <lineage>
        <taxon>Bacteria</taxon>
        <taxon>Pseudomonadati</taxon>
        <taxon>Pseudomonadota</taxon>
        <taxon>Betaproteobacteria</taxon>
        <taxon>Burkholderiales</taxon>
        <taxon>Sphaerotilaceae</taxon>
        <taxon>Pseudaquabacterium</taxon>
    </lineage>
</organism>
<dbReference type="RefSeq" id="WP_341375433.1">
    <property type="nucleotide sequence ID" value="NZ_JBBUTF010000015.1"/>
</dbReference>
<dbReference type="Pfam" id="PF13193">
    <property type="entry name" value="AMP-binding_C"/>
    <property type="match status" value="1"/>
</dbReference>
<dbReference type="Gene3D" id="3.40.50.12780">
    <property type="entry name" value="N-terminal domain of ligase-like"/>
    <property type="match status" value="1"/>
</dbReference>
<evidence type="ECO:0000256" key="5">
    <source>
        <dbReference type="ARBA" id="ARBA00026121"/>
    </source>
</evidence>
<evidence type="ECO:0000256" key="3">
    <source>
        <dbReference type="ARBA" id="ARBA00022598"/>
    </source>
</evidence>
<feature type="domain" description="AMP-dependent synthetase/ligase" evidence="8">
    <location>
        <begin position="40"/>
        <end position="434"/>
    </location>
</feature>
<sequence>MSLSSAESLLRLRPWLQAYPSGVPAEPDLRGHATLLDLLDEACRQQASQPAFRFMGQDLSYAELDHRSRAFAAWLQAQGLRPGERVAVMLPNVPQYPVVVAGILRAGLVLVNVNPLYTAPELAHQLIDADAPTLIVLENFAHVAQQALEQAPAPTLQRVVVTGVGDLLGGVKRWLVNAVVRHVKKQVPAWNLPQAVPLMRALREGERLSWQPPPVTADTLAVLQYTGGTTGVAKGAMLLHRNLLANVAQAAAWFEPARRTIGPHQFRIVCALPLYHVFAFTSCMFLGLRLGGCNLLIPNPRDLKGLLATLSKEVFHYFPAVNTLYQAIADHPDAARVDWRHLKLSIGGGMAVLQATAERWRVLTGNPMRMGYGLSETSPVVSCNPVDMDHFDGTIGLPLPGTEVAILDDAGNPVAQGQPGEIAVRGPQVMAGYWRRPDETALVLRADGWFLTGDIGVMEADGRFRIVDRKKDMILVSGFNVYPNEVEDVVAQMPGVAECGVTGVPDAHSGEAVKLVIVRRDPALQAEAVRAWCHERLTPYKRPRHIEFRDSLPKTTVGKVLRRALR</sequence>
<dbReference type="InterPro" id="IPR050237">
    <property type="entry name" value="ATP-dep_AMP-bd_enzyme"/>
</dbReference>
<dbReference type="PANTHER" id="PTHR43767:SF8">
    <property type="entry name" value="LONG-CHAIN-FATTY-ACID--COA LIGASE"/>
    <property type="match status" value="1"/>
</dbReference>
<dbReference type="Pfam" id="PF00501">
    <property type="entry name" value="AMP-binding"/>
    <property type="match status" value="1"/>
</dbReference>
<dbReference type="EMBL" id="JBBUTF010000015">
    <property type="protein sequence ID" value="MEK8027652.1"/>
    <property type="molecule type" value="Genomic_DNA"/>
</dbReference>
<name>A0ABU9BCL3_9BURK</name>
<evidence type="ECO:0000256" key="7">
    <source>
        <dbReference type="ARBA" id="ARBA00042773"/>
    </source>
</evidence>
<dbReference type="PROSITE" id="PS00455">
    <property type="entry name" value="AMP_BINDING"/>
    <property type="match status" value="1"/>
</dbReference>
<keyword evidence="3" id="KW-0436">Ligase</keyword>
<feature type="domain" description="AMP-binding enzyme C-terminal" evidence="9">
    <location>
        <begin position="485"/>
        <end position="559"/>
    </location>
</feature>
<dbReference type="CDD" id="cd05936">
    <property type="entry name" value="FC-FACS_FadD_like"/>
    <property type="match status" value="1"/>
</dbReference>
<dbReference type="InterPro" id="IPR045851">
    <property type="entry name" value="AMP-bd_C_sf"/>
</dbReference>
<evidence type="ECO:0000313" key="11">
    <source>
        <dbReference type="Proteomes" id="UP001368500"/>
    </source>
</evidence>